<reference evidence="2 3" key="1">
    <citation type="submission" date="2024-09" db="EMBL/GenBank/DDBJ databases">
        <authorList>
            <person name="Sun Q."/>
            <person name="Mori K."/>
        </authorList>
    </citation>
    <scope>NUCLEOTIDE SEQUENCE [LARGE SCALE GENOMIC DNA]</scope>
    <source>
        <strain evidence="2 3">TISTR 2452</strain>
    </source>
</reference>
<evidence type="ECO:0000313" key="2">
    <source>
        <dbReference type="EMBL" id="MFB9327276.1"/>
    </source>
</evidence>
<feature type="signal peptide" evidence="1">
    <location>
        <begin position="1"/>
        <end position="25"/>
    </location>
</feature>
<feature type="chain" id="PRO_5047027004" evidence="1">
    <location>
        <begin position="26"/>
        <end position="149"/>
    </location>
</feature>
<accession>A0ABV5KPZ0</accession>
<dbReference type="EMBL" id="JBHMDO010000024">
    <property type="protein sequence ID" value="MFB9327276.1"/>
    <property type="molecule type" value="Genomic_DNA"/>
</dbReference>
<protein>
    <submittedName>
        <fullName evidence="2">Uncharacterized protein</fullName>
    </submittedName>
</protein>
<sequence>MKKKKLLISAVAAVSVLGSAQSAFAISGIADTLTNPIPLGLGSNYSSYVDYMDGDWFSYTNTTSSNVSIIYGVYPNSYSSGANFDVTALLQDPSGNYIPIGTLSDNGAGYGDYGTGSLAPGFKIIWRVFGHSGSDYGSSKPYTAYVSRN</sequence>
<name>A0ABV5KPZ0_9BACL</name>
<keyword evidence="1" id="KW-0732">Signal</keyword>
<dbReference type="Proteomes" id="UP001589747">
    <property type="component" value="Unassembled WGS sequence"/>
</dbReference>
<evidence type="ECO:0000256" key="1">
    <source>
        <dbReference type="SAM" id="SignalP"/>
    </source>
</evidence>
<gene>
    <name evidence="2" type="ORF">ACFFSY_15215</name>
</gene>
<dbReference type="RefSeq" id="WP_377495400.1">
    <property type="nucleotide sequence ID" value="NZ_JBHMDO010000024.1"/>
</dbReference>
<comment type="caution">
    <text evidence="2">The sequence shown here is derived from an EMBL/GenBank/DDBJ whole genome shotgun (WGS) entry which is preliminary data.</text>
</comment>
<evidence type="ECO:0000313" key="3">
    <source>
        <dbReference type="Proteomes" id="UP001589747"/>
    </source>
</evidence>
<keyword evidence="3" id="KW-1185">Reference proteome</keyword>
<proteinExistence type="predicted"/>
<organism evidence="2 3">
    <name type="scientific">Paenibacillus aurantiacus</name>
    <dbReference type="NCBI Taxonomy" id="1936118"/>
    <lineage>
        <taxon>Bacteria</taxon>
        <taxon>Bacillati</taxon>
        <taxon>Bacillota</taxon>
        <taxon>Bacilli</taxon>
        <taxon>Bacillales</taxon>
        <taxon>Paenibacillaceae</taxon>
        <taxon>Paenibacillus</taxon>
    </lineage>
</organism>